<dbReference type="AlphaFoldDB" id="A0AAV5NL40"/>
<reference evidence="2" key="1">
    <citation type="journal article" date="2019" name="Int. J. Syst. Evol. Microbiol.">
        <title>The Global Catalogue of Microorganisms (GCM) 10K type strain sequencing project: providing services to taxonomists for standard genome sequencing and annotation.</title>
        <authorList>
            <consortium name="The Broad Institute Genomics Platform"/>
            <consortium name="The Broad Institute Genome Sequencing Center for Infectious Disease"/>
            <person name="Wu L."/>
            <person name="Ma J."/>
        </authorList>
    </citation>
    <scope>NUCLEOTIDE SEQUENCE [LARGE SCALE GENOMIC DNA]</scope>
    <source>
        <strain evidence="2">NBRC 15640</strain>
    </source>
</reference>
<organism evidence="1 2">
    <name type="scientific">Vibrio penaeicida</name>
    <dbReference type="NCBI Taxonomy" id="104609"/>
    <lineage>
        <taxon>Bacteria</taxon>
        <taxon>Pseudomonadati</taxon>
        <taxon>Pseudomonadota</taxon>
        <taxon>Gammaproteobacteria</taxon>
        <taxon>Vibrionales</taxon>
        <taxon>Vibrionaceae</taxon>
        <taxon>Vibrio</taxon>
    </lineage>
</organism>
<comment type="caution">
    <text evidence="1">The sequence shown here is derived from an EMBL/GenBank/DDBJ whole genome shotgun (WGS) entry which is preliminary data.</text>
</comment>
<evidence type="ECO:0000313" key="1">
    <source>
        <dbReference type="EMBL" id="GLQ71365.1"/>
    </source>
</evidence>
<keyword evidence="2" id="KW-1185">Reference proteome</keyword>
<sequence length="42" mass="4992">MDDKSFLKINFQVNNFQSKVELSNKISTFEGYHSNWLEFPHA</sequence>
<proteinExistence type="predicted"/>
<accession>A0AAV5NL40</accession>
<dbReference type="Proteomes" id="UP001156690">
    <property type="component" value="Unassembled WGS sequence"/>
</dbReference>
<dbReference type="EMBL" id="BSNX01000006">
    <property type="protein sequence ID" value="GLQ71365.1"/>
    <property type="molecule type" value="Genomic_DNA"/>
</dbReference>
<protein>
    <submittedName>
        <fullName evidence="1">Uncharacterized protein</fullName>
    </submittedName>
</protein>
<evidence type="ECO:0000313" key="2">
    <source>
        <dbReference type="Proteomes" id="UP001156690"/>
    </source>
</evidence>
<gene>
    <name evidence="1" type="ORF">GCM10007932_07250</name>
</gene>
<name>A0AAV5NL40_9VIBR</name>